<evidence type="ECO:0000256" key="1">
    <source>
        <dbReference type="SAM" id="Phobius"/>
    </source>
</evidence>
<keyword evidence="1" id="KW-1133">Transmembrane helix</keyword>
<dbReference type="RefSeq" id="WP_116175235.1">
    <property type="nucleotide sequence ID" value="NZ_CP144375.1"/>
</dbReference>
<keyword evidence="1" id="KW-0812">Transmembrane</keyword>
<evidence type="ECO:0000313" key="4">
    <source>
        <dbReference type="Proteomes" id="UP000256269"/>
    </source>
</evidence>
<protein>
    <submittedName>
        <fullName evidence="3">Putative sensor protein</fullName>
    </submittedName>
</protein>
<dbReference type="Proteomes" id="UP000256269">
    <property type="component" value="Unassembled WGS sequence"/>
</dbReference>
<evidence type="ECO:0000259" key="2">
    <source>
        <dbReference type="Pfam" id="PF13796"/>
    </source>
</evidence>
<dbReference type="Pfam" id="PF13796">
    <property type="entry name" value="Sensor"/>
    <property type="match status" value="1"/>
</dbReference>
<dbReference type="AlphaFoldDB" id="A0A3E0HPL0"/>
<dbReference type="InterPro" id="IPR025828">
    <property type="entry name" value="Put_sensor_dom"/>
</dbReference>
<accession>A0A3E0HPL0</accession>
<feature type="transmembrane region" description="Helical" evidence="1">
    <location>
        <begin position="21"/>
        <end position="43"/>
    </location>
</feature>
<keyword evidence="4" id="KW-1185">Reference proteome</keyword>
<reference evidence="3 4" key="1">
    <citation type="submission" date="2018-08" db="EMBL/GenBank/DDBJ databases">
        <title>Genomic Encyclopedia of Archaeal and Bacterial Type Strains, Phase II (KMG-II): from individual species to whole genera.</title>
        <authorList>
            <person name="Goeker M."/>
        </authorList>
    </citation>
    <scope>NUCLEOTIDE SEQUENCE [LARGE SCALE GENOMIC DNA]</scope>
    <source>
        <strain evidence="3 4">DSM 45791</strain>
    </source>
</reference>
<feature type="transmembrane region" description="Helical" evidence="1">
    <location>
        <begin position="49"/>
        <end position="68"/>
    </location>
</feature>
<dbReference type="OrthoDB" id="3696925at2"/>
<comment type="caution">
    <text evidence="3">The sequence shown here is derived from an EMBL/GenBank/DDBJ whole genome shotgun (WGS) entry which is preliminary data.</text>
</comment>
<proteinExistence type="predicted"/>
<feature type="transmembrane region" description="Helical" evidence="1">
    <location>
        <begin position="122"/>
        <end position="146"/>
    </location>
</feature>
<keyword evidence="1" id="KW-0472">Membrane</keyword>
<sequence length="242" mass="25674">MSRAASAVRLPLTRAPWAATAYLGSYLALGPALFVATVVVVAVACVLSISWLGFPLLVGAAGIVRGCADIERWRTRLVAEPITGGYLAVGDAGVFTQLRVRWTDPATRRDCGYLMALMPALLLLDAATMLLWLTLLAGITVPLWFWTIPQTWPDGRTEHGLHIAPLGIWLGDLPSALVFAAVCVVLAAAASHLVVAVAALHARVARALLGPATDPLAAAKRVLAEPGPLPPWRLDQRISRST</sequence>
<evidence type="ECO:0000313" key="3">
    <source>
        <dbReference type="EMBL" id="REH48473.1"/>
    </source>
</evidence>
<feature type="transmembrane region" description="Helical" evidence="1">
    <location>
        <begin position="176"/>
        <end position="200"/>
    </location>
</feature>
<organism evidence="3 4">
    <name type="scientific">Kutzneria buriramensis</name>
    <dbReference type="NCBI Taxonomy" id="1045776"/>
    <lineage>
        <taxon>Bacteria</taxon>
        <taxon>Bacillati</taxon>
        <taxon>Actinomycetota</taxon>
        <taxon>Actinomycetes</taxon>
        <taxon>Pseudonocardiales</taxon>
        <taxon>Pseudonocardiaceae</taxon>
        <taxon>Kutzneria</taxon>
    </lineage>
</organism>
<feature type="domain" description="Putative sensor" evidence="2">
    <location>
        <begin position="22"/>
        <end position="209"/>
    </location>
</feature>
<name>A0A3E0HPL0_9PSEU</name>
<dbReference type="EMBL" id="QUNO01000005">
    <property type="protein sequence ID" value="REH48473.1"/>
    <property type="molecule type" value="Genomic_DNA"/>
</dbReference>
<gene>
    <name evidence="3" type="ORF">BCF44_105332</name>
</gene>